<evidence type="ECO:0000313" key="2">
    <source>
        <dbReference type="EMBL" id="CAE5959886.1"/>
    </source>
</evidence>
<keyword evidence="3" id="KW-1185">Reference proteome</keyword>
<dbReference type="AlphaFoldDB" id="A0A8S1ZJC1"/>
<name>A0A8S1ZJC1_ARAAE</name>
<gene>
    <name evidence="2" type="ORF">AARE701A_LOCUS3365</name>
</gene>
<reference evidence="2" key="1">
    <citation type="submission" date="2021-01" db="EMBL/GenBank/DDBJ databases">
        <authorList>
            <person name="Bezrukov I."/>
        </authorList>
    </citation>
    <scope>NUCLEOTIDE SEQUENCE</scope>
</reference>
<accession>A0A8S1ZJC1</accession>
<protein>
    <submittedName>
        <fullName evidence="2">Uncharacterized protein</fullName>
    </submittedName>
</protein>
<organism evidence="2 3">
    <name type="scientific">Arabidopsis arenosa</name>
    <name type="common">Sand rock-cress</name>
    <name type="synonym">Cardaminopsis arenosa</name>
    <dbReference type="NCBI Taxonomy" id="38785"/>
    <lineage>
        <taxon>Eukaryota</taxon>
        <taxon>Viridiplantae</taxon>
        <taxon>Streptophyta</taxon>
        <taxon>Embryophyta</taxon>
        <taxon>Tracheophyta</taxon>
        <taxon>Spermatophyta</taxon>
        <taxon>Magnoliopsida</taxon>
        <taxon>eudicotyledons</taxon>
        <taxon>Gunneridae</taxon>
        <taxon>Pentapetalae</taxon>
        <taxon>rosids</taxon>
        <taxon>malvids</taxon>
        <taxon>Brassicales</taxon>
        <taxon>Brassicaceae</taxon>
        <taxon>Camelineae</taxon>
        <taxon>Arabidopsis</taxon>
    </lineage>
</organism>
<dbReference type="Proteomes" id="UP000682877">
    <property type="component" value="Chromosome 1"/>
</dbReference>
<evidence type="ECO:0000313" key="3">
    <source>
        <dbReference type="Proteomes" id="UP000682877"/>
    </source>
</evidence>
<feature type="coiled-coil region" evidence="1">
    <location>
        <begin position="13"/>
        <end position="58"/>
    </location>
</feature>
<keyword evidence="1" id="KW-0175">Coiled coil</keyword>
<proteinExistence type="predicted"/>
<sequence length="71" mass="8305">MANVGNTSGSTRYEELGRELKQLNDEIKKLDVVDFRAIEELNKKITDVATKLKEFYEKRKETVKEMKETPQ</sequence>
<evidence type="ECO:0000256" key="1">
    <source>
        <dbReference type="SAM" id="Coils"/>
    </source>
</evidence>
<dbReference type="EMBL" id="LR999451">
    <property type="protein sequence ID" value="CAE5959886.1"/>
    <property type="molecule type" value="Genomic_DNA"/>
</dbReference>